<comment type="caution">
    <text evidence="1">The sequence shown here is derived from an EMBL/GenBank/DDBJ whole genome shotgun (WGS) entry which is preliminary data.</text>
</comment>
<dbReference type="RefSeq" id="WP_112085900.1">
    <property type="nucleotide sequence ID" value="NZ_QLSV01000006.1"/>
</dbReference>
<dbReference type="NCBIfam" id="TIGR01200">
    <property type="entry name" value="GLPGLI"/>
    <property type="match status" value="1"/>
</dbReference>
<dbReference type="EMBL" id="QLSV01000006">
    <property type="protein sequence ID" value="RAR48067.1"/>
    <property type="molecule type" value="Genomic_DNA"/>
</dbReference>
<evidence type="ECO:0000313" key="2">
    <source>
        <dbReference type="Proteomes" id="UP000249518"/>
    </source>
</evidence>
<protein>
    <submittedName>
        <fullName evidence="1">GLPGLI family protein</fullName>
    </submittedName>
</protein>
<organism evidence="1 2">
    <name type="scientific">Flavobacterium lacus</name>
    <dbReference type="NCBI Taxonomy" id="1353778"/>
    <lineage>
        <taxon>Bacteria</taxon>
        <taxon>Pseudomonadati</taxon>
        <taxon>Bacteroidota</taxon>
        <taxon>Flavobacteriia</taxon>
        <taxon>Flavobacteriales</taxon>
        <taxon>Flavobacteriaceae</taxon>
        <taxon>Flavobacterium</taxon>
    </lineage>
</organism>
<dbReference type="Proteomes" id="UP000249518">
    <property type="component" value="Unassembled WGS sequence"/>
</dbReference>
<reference evidence="1 2" key="1">
    <citation type="submission" date="2018-06" db="EMBL/GenBank/DDBJ databases">
        <title>Genomic Encyclopedia of Type Strains, Phase III (KMG-III): the genomes of soil and plant-associated and newly described type strains.</title>
        <authorList>
            <person name="Whitman W."/>
        </authorList>
    </citation>
    <scope>NUCLEOTIDE SEQUENCE [LARGE SCALE GENOMIC DNA]</scope>
    <source>
        <strain evidence="1 2">CGMCC 1.12504</strain>
    </source>
</reference>
<name>A0A328WUE2_9FLAO</name>
<dbReference type="AlphaFoldDB" id="A0A328WUE2"/>
<proteinExistence type="predicted"/>
<dbReference type="InterPro" id="IPR005901">
    <property type="entry name" value="GLPGLI"/>
</dbReference>
<dbReference type="OrthoDB" id="1429333at2"/>
<gene>
    <name evidence="1" type="ORF">B0I10_10668</name>
</gene>
<keyword evidence="2" id="KW-1185">Reference proteome</keyword>
<evidence type="ECO:0000313" key="1">
    <source>
        <dbReference type="EMBL" id="RAR48067.1"/>
    </source>
</evidence>
<accession>A0A328WUE2</accession>
<sequence>MKIFLFLISLFNLLVVFSQEKKFTIKYTLFFAEQDDSGSSEYKKIMAGVYKKSGQVNFNLYVKDSLSYFIAEDGIDNSNLSYQLALTKPLYSMPLFTNFNKKEIVYKNSPNFIFFDKDQFLIKRDFISNWEIQSETKVIDDKLCYKAVSKGNNYYHSKGKLINFDVTAWFCPEIPVNAGPVYFNNLPGLILEISYLDVKLVATSIKFDVDEKLIKQPTGKETVSYEEFNKLKEEMLEEKTKQMNEQMRTKE</sequence>
<dbReference type="Pfam" id="PF09697">
    <property type="entry name" value="Porph_ging"/>
    <property type="match status" value="1"/>
</dbReference>